<keyword evidence="3" id="KW-1185">Reference proteome</keyword>
<protein>
    <recommendedName>
        <fullName evidence="4">Chromosome partition protein Smc</fullName>
    </recommendedName>
</protein>
<sequence>MSRETILIAADPAPQKYGITEKKKQEIDFLTQEVLNAQNEVQQYQAIVTSLTEKSTKLETELSTAEANKTQALNNKNSVDTVVNNAKDLYASSGKTLKESSGAETDIKGVATEINTVINKLIYSAEVINKLSNLVIRKKAINPLISDELITMVTQASSDANNAVALTLIALESVFSSQATTIESKAAMELEESQSKKLYEFIVGAGGNEKTSLEGYLSQAYDITSNMYEESLAASNDTVGQLDDAQVSLSKAQVKLSSLQAGLAAANAAALAS</sequence>
<reference evidence="2 3" key="1">
    <citation type="journal article" date="2013" name="Int. J. Syst. Evol. Microbiol.">
        <title>Kordia antarctica sp. nov., isolated from Antarctic seawater.</title>
        <authorList>
            <person name="Baek K."/>
            <person name="Choi A."/>
            <person name="Kang I."/>
            <person name="Lee K."/>
            <person name="Cho J.C."/>
        </authorList>
    </citation>
    <scope>NUCLEOTIDE SEQUENCE [LARGE SCALE GENOMIC DNA]</scope>
    <source>
        <strain evidence="2 3">IMCC3317</strain>
    </source>
</reference>
<evidence type="ECO:0008006" key="4">
    <source>
        <dbReference type="Google" id="ProtNLM"/>
    </source>
</evidence>
<feature type="coiled-coil region" evidence="1">
    <location>
        <begin position="20"/>
        <end position="75"/>
    </location>
</feature>
<accession>A0A7L4ZL35</accession>
<dbReference type="RefSeq" id="WP_160129872.1">
    <property type="nucleotide sequence ID" value="NZ_CP019288.1"/>
</dbReference>
<proteinExistence type="predicted"/>
<dbReference type="KEGG" id="kan:IMCC3317_26090"/>
<evidence type="ECO:0000256" key="1">
    <source>
        <dbReference type="SAM" id="Coils"/>
    </source>
</evidence>
<gene>
    <name evidence="2" type="ORF">IMCC3317_26090</name>
</gene>
<dbReference type="EMBL" id="CP019288">
    <property type="protein sequence ID" value="QHI37231.1"/>
    <property type="molecule type" value="Genomic_DNA"/>
</dbReference>
<dbReference type="OrthoDB" id="752086at2"/>
<evidence type="ECO:0000313" key="2">
    <source>
        <dbReference type="EMBL" id="QHI37231.1"/>
    </source>
</evidence>
<evidence type="ECO:0000313" key="3">
    <source>
        <dbReference type="Proteomes" id="UP000464657"/>
    </source>
</evidence>
<dbReference type="Proteomes" id="UP000464657">
    <property type="component" value="Chromosome"/>
</dbReference>
<dbReference type="AlphaFoldDB" id="A0A7L4ZL35"/>
<keyword evidence="1" id="KW-0175">Coiled coil</keyword>
<organism evidence="2 3">
    <name type="scientific">Kordia antarctica</name>
    <dbReference type="NCBI Taxonomy" id="1218801"/>
    <lineage>
        <taxon>Bacteria</taxon>
        <taxon>Pseudomonadati</taxon>
        <taxon>Bacteroidota</taxon>
        <taxon>Flavobacteriia</taxon>
        <taxon>Flavobacteriales</taxon>
        <taxon>Flavobacteriaceae</taxon>
        <taxon>Kordia</taxon>
    </lineage>
</organism>
<name>A0A7L4ZL35_9FLAO</name>